<dbReference type="PANTHER" id="PTHR36503">
    <property type="entry name" value="BLR2520 PROTEIN"/>
    <property type="match status" value="1"/>
</dbReference>
<evidence type="ECO:0000259" key="1">
    <source>
        <dbReference type="PROSITE" id="PS51819"/>
    </source>
</evidence>
<feature type="domain" description="VOC" evidence="1">
    <location>
        <begin position="3"/>
        <end position="127"/>
    </location>
</feature>
<dbReference type="AlphaFoldDB" id="A0AB39W5R8"/>
<dbReference type="PROSITE" id="PS51819">
    <property type="entry name" value="VOC"/>
    <property type="match status" value="1"/>
</dbReference>
<dbReference type="SUPFAM" id="SSF54593">
    <property type="entry name" value="Glyoxalase/Bleomycin resistance protein/Dihydroxybiphenyl dioxygenase"/>
    <property type="match status" value="1"/>
</dbReference>
<dbReference type="RefSeq" id="WP_369753601.1">
    <property type="nucleotide sequence ID" value="NZ_CP165625.1"/>
</dbReference>
<dbReference type="InterPro" id="IPR029068">
    <property type="entry name" value="Glyas_Bleomycin-R_OHBP_Dase"/>
</dbReference>
<dbReference type="Gene3D" id="3.10.180.10">
    <property type="entry name" value="2,3-Dihydroxybiphenyl 1,2-Dioxygenase, domain 1"/>
    <property type="match status" value="1"/>
</dbReference>
<dbReference type="Pfam" id="PF22677">
    <property type="entry name" value="Ble-like_N"/>
    <property type="match status" value="1"/>
</dbReference>
<organism evidence="2">
    <name type="scientific">Flavobacterium sp. WC2409</name>
    <dbReference type="NCBI Taxonomy" id="3234139"/>
    <lineage>
        <taxon>Bacteria</taxon>
        <taxon>Pseudomonadati</taxon>
        <taxon>Bacteroidota</taxon>
        <taxon>Flavobacteriia</taxon>
        <taxon>Flavobacteriales</taxon>
        <taxon>Flavobacteriaceae</taxon>
        <taxon>Flavobacterium</taxon>
    </lineage>
</organism>
<dbReference type="EMBL" id="CP165625">
    <property type="protein sequence ID" value="XDU96413.1"/>
    <property type="molecule type" value="Genomic_DNA"/>
</dbReference>
<dbReference type="InterPro" id="IPR037523">
    <property type="entry name" value="VOC_core"/>
</dbReference>
<accession>A0AB39W5R8</accession>
<dbReference type="PANTHER" id="PTHR36503:SF2">
    <property type="entry name" value="BLR2408 PROTEIN"/>
    <property type="match status" value="1"/>
</dbReference>
<sequence>MASKIFINIAVKNLEASKAFFLKLGFTFNPQFTDDKSACMIVGENIFTMLVQEERFKDFTKKELCNAQKYTEVLLSIDLESREKVDELVKKAIEAGGKQYMEPQDYGWMYGHSFADLDGHQWDLFYMNESEIPQ</sequence>
<dbReference type="InterPro" id="IPR053863">
    <property type="entry name" value="Glyoxy/Ble-like_N"/>
</dbReference>
<name>A0AB39W5R8_9FLAO</name>
<gene>
    <name evidence="2" type="ORF">AB3G34_04725</name>
</gene>
<reference evidence="2" key="1">
    <citation type="submission" date="2024-07" db="EMBL/GenBank/DDBJ databases">
        <authorList>
            <person name="Biller S.J."/>
        </authorList>
    </citation>
    <scope>NUCLEOTIDE SEQUENCE</scope>
    <source>
        <strain evidence="2">WC2409</strain>
    </source>
</reference>
<proteinExistence type="predicted"/>
<evidence type="ECO:0000313" key="2">
    <source>
        <dbReference type="EMBL" id="XDU96413.1"/>
    </source>
</evidence>
<protein>
    <submittedName>
        <fullName evidence="2">VOC family protein</fullName>
    </submittedName>
</protein>